<protein>
    <submittedName>
        <fullName evidence="1">Uncharacterized protein</fullName>
    </submittedName>
</protein>
<name>A0A6J5MZA8_9CAUD</name>
<dbReference type="EMBL" id="LR796546">
    <property type="protein sequence ID" value="CAB4150343.1"/>
    <property type="molecule type" value="Genomic_DNA"/>
</dbReference>
<evidence type="ECO:0000313" key="1">
    <source>
        <dbReference type="EMBL" id="CAB4150343.1"/>
    </source>
</evidence>
<accession>A0A6J5MZA8</accession>
<proteinExistence type="predicted"/>
<gene>
    <name evidence="1" type="ORF">UFOVP568_16</name>
</gene>
<organism evidence="1">
    <name type="scientific">uncultured Caudovirales phage</name>
    <dbReference type="NCBI Taxonomy" id="2100421"/>
    <lineage>
        <taxon>Viruses</taxon>
        <taxon>Duplodnaviria</taxon>
        <taxon>Heunggongvirae</taxon>
        <taxon>Uroviricota</taxon>
        <taxon>Caudoviricetes</taxon>
        <taxon>Peduoviridae</taxon>
        <taxon>Maltschvirus</taxon>
        <taxon>Maltschvirus maltsch</taxon>
    </lineage>
</organism>
<sequence>MTHLEFEHLLRDAIRAEVARFDSTVATYGMPHLSVSVDYDHHRSDGMWHLYSYVNSVSLEVRGAILHDCMTRHLDSIRLQADASKLPSLIAGPSSSIPGSEDL</sequence>
<reference evidence="1" key="1">
    <citation type="submission" date="2020-04" db="EMBL/GenBank/DDBJ databases">
        <authorList>
            <person name="Chiriac C."/>
            <person name="Salcher M."/>
            <person name="Ghai R."/>
            <person name="Kavagutti S V."/>
        </authorList>
    </citation>
    <scope>NUCLEOTIDE SEQUENCE</scope>
</reference>